<gene>
    <name evidence="2" type="ORF">GH984_03695</name>
</gene>
<accession>A0A6N7QQX6</accession>
<evidence type="ECO:0000259" key="1">
    <source>
        <dbReference type="Pfam" id="PF12728"/>
    </source>
</evidence>
<proteinExistence type="predicted"/>
<organism evidence="2 3">
    <name type="scientific">Spiribacter salilacus</name>
    <dbReference type="NCBI Taxonomy" id="2664894"/>
    <lineage>
        <taxon>Bacteria</taxon>
        <taxon>Pseudomonadati</taxon>
        <taxon>Pseudomonadota</taxon>
        <taxon>Gammaproteobacteria</taxon>
        <taxon>Chromatiales</taxon>
        <taxon>Ectothiorhodospiraceae</taxon>
        <taxon>Spiribacter</taxon>
    </lineage>
</organism>
<dbReference type="InterPro" id="IPR010093">
    <property type="entry name" value="SinI_DNA-bd"/>
</dbReference>
<name>A0A6N7QQX6_9GAMM</name>
<dbReference type="GO" id="GO:0003677">
    <property type="term" value="F:DNA binding"/>
    <property type="evidence" value="ECO:0007669"/>
    <property type="project" value="InterPro"/>
</dbReference>
<dbReference type="InterPro" id="IPR038148">
    <property type="entry name" value="Tn1545/Tn916_Xis"/>
</dbReference>
<protein>
    <submittedName>
        <fullName evidence="2">Helix-turn-helix domain-containing protein</fullName>
    </submittedName>
</protein>
<dbReference type="Pfam" id="PF12728">
    <property type="entry name" value="HTH_17"/>
    <property type="match status" value="1"/>
</dbReference>
<sequence length="66" mass="7451">MNQAEVIAYSVNDAARILGIGRTTLYGEIKAKRLPAIKVGRRTLIRRKDAEAWIDLHSEMIEQEAV</sequence>
<dbReference type="InterPro" id="IPR009061">
    <property type="entry name" value="DNA-bd_dom_put_sf"/>
</dbReference>
<reference evidence="2 3" key="1">
    <citation type="submission" date="2019-11" db="EMBL/GenBank/DDBJ databases">
        <authorList>
            <person name="Zhang X.Y."/>
        </authorList>
    </citation>
    <scope>NUCLEOTIDE SEQUENCE [LARGE SCALE GENOMIC DNA]</scope>
    <source>
        <strain evidence="2 3">C176</strain>
    </source>
</reference>
<evidence type="ECO:0000313" key="2">
    <source>
        <dbReference type="EMBL" id="MRH77799.1"/>
    </source>
</evidence>
<dbReference type="InterPro" id="IPR041657">
    <property type="entry name" value="HTH_17"/>
</dbReference>
<comment type="caution">
    <text evidence="2">The sequence shown here is derived from an EMBL/GenBank/DDBJ whole genome shotgun (WGS) entry which is preliminary data.</text>
</comment>
<feature type="domain" description="Helix-turn-helix" evidence="1">
    <location>
        <begin position="9"/>
        <end position="54"/>
    </location>
</feature>
<dbReference type="NCBIfam" id="TIGR01764">
    <property type="entry name" value="excise"/>
    <property type="match status" value="1"/>
</dbReference>
<dbReference type="EMBL" id="WJPP01000002">
    <property type="protein sequence ID" value="MRH77799.1"/>
    <property type="molecule type" value="Genomic_DNA"/>
</dbReference>
<dbReference type="Gene3D" id="3.90.105.50">
    <property type="match status" value="1"/>
</dbReference>
<dbReference type="AlphaFoldDB" id="A0A6N7QQX6"/>
<evidence type="ECO:0000313" key="3">
    <source>
        <dbReference type="Proteomes" id="UP000433788"/>
    </source>
</evidence>
<dbReference type="Proteomes" id="UP000433788">
    <property type="component" value="Unassembled WGS sequence"/>
</dbReference>
<keyword evidence="3" id="KW-1185">Reference proteome</keyword>
<dbReference type="RefSeq" id="WP_153718866.1">
    <property type="nucleotide sequence ID" value="NZ_WJPP01000002.1"/>
</dbReference>
<dbReference type="SUPFAM" id="SSF46955">
    <property type="entry name" value="Putative DNA-binding domain"/>
    <property type="match status" value="1"/>
</dbReference>